<feature type="binding site" evidence="14">
    <location>
        <position position="299"/>
    </location>
    <ligand>
        <name>Mg(2+)</name>
        <dbReference type="ChEBI" id="CHEBI:18420"/>
        <label>2</label>
    </ligand>
</feature>
<sequence>MPRRTDISSVLVIGSGPIVIGQAAEFDYSGAQACRVLKEEGLRVILVNSNPATIMTDPEMADATYVEPIDPDVIRTIIAKERPDAILPTLGGQTALNAAIALGERGILKEFGCELIGASIPAIEKAEDRQQFKDVVERAGAESARSRICNSMQECLDAADELGYPMVVRPSFTMGGLGSGMAYDEEDLRRIAGDGLHYSPTTEVLLEESILGWKEYELELMRDRNDNCVVVCSIENVDPVGVHTGDSITVAPAMTLTDVEMQKIRDIGIAIIREVGVDTGGCNVQFAIHPTTGRIVVIEMNPRVSRSSALASKATGFPIAKIATRVALGYTLDEIRNDITGTTPASFEPALDYIVVKVPRFAFEKFPAADPTLTTTMKSVGEAMALGRSFTEALGKALRSIDVKGAGFHWRGDAPTGEELDALIEQAATPTDRRHVQVQQILRAAACGDRGADELIDRLYESTGIDPWFLDQILLVNEVAAELRDAAVLDEPLLRRAKRHGLSDEQVAEIRGINDDVVFGVRKALGVVPVFKTVDTCAAEFESRTPYYYSCFDEETEVEPREKPAVLILGSGPNRIGQGIEFDYSCVHAAIALRNPELGYDYETVMINCNPETVSTDYDIADRLYFEPLTFEDVLGVYEAEKAAGPVAGVIVQLGGQTPLSLARRLEEAGLPIIGTSPHAIDMAEDRGHFGSVLQDADLPAPPYGTAYQLDGALEVANTVGYPVLVRPSYVLGGRGMEIVYDDEQLRSYVQRNLPESGRADAPILIDRFLDTAIEIDVDALFDGEELFMGGVMEHIEEAGIHSGDSACTLPPISLSDAQCERIRESTEAIARGVGVRGLINIQFAMTQDILYVIEANPRASRTVPFVAKATGVPLSRAAALIMAGSSIQDLRERGVLPAEGDNTLMPLTQPIAVKEAVLPFKRFRTASGRSVDSILGPEMRSTGEVMGMDRTFPRAFAKGQLAIAGKGLPTSGTVFISVADSEKRAIVFPAKRLLDLGFEIVATAGTAGILRRNGVDCTLTRKKSEAADGSSEPTIIDLIDTGKIDMVVNTPTGSSARADGYAIRASTTSIDVPIMTTISEFSAAVQAIESLADGPFDVMSLQEHQRDLEGVRR</sequence>
<feature type="binding site" evidence="14">
    <location>
        <position position="285"/>
    </location>
    <ligand>
        <name>Mn(2+)</name>
        <dbReference type="ChEBI" id="CHEBI:29035"/>
        <label>1</label>
    </ligand>
</feature>
<feature type="region of interest" description="Allosteric domain" evidence="14">
    <location>
        <begin position="966"/>
        <end position="1114"/>
    </location>
</feature>
<dbReference type="Gene3D" id="3.40.50.20">
    <property type="match status" value="2"/>
</dbReference>
<feature type="binding site" evidence="14">
    <location>
        <position position="768"/>
    </location>
    <ligand>
        <name>ATP</name>
        <dbReference type="ChEBI" id="CHEBI:30616"/>
        <label>2</label>
    </ligand>
</feature>
<evidence type="ECO:0000256" key="3">
    <source>
        <dbReference type="ARBA" id="ARBA00022571"/>
    </source>
</evidence>
<dbReference type="InterPro" id="IPR005479">
    <property type="entry name" value="CPAse_ATP-bd"/>
</dbReference>
<dbReference type="InterPro" id="IPR005483">
    <property type="entry name" value="CPSase_dom"/>
</dbReference>
<dbReference type="NCBIfam" id="TIGR01369">
    <property type="entry name" value="CPSaseII_lrg"/>
    <property type="match status" value="1"/>
</dbReference>
<evidence type="ECO:0000256" key="2">
    <source>
        <dbReference type="ARBA" id="ARBA00009799"/>
    </source>
</evidence>
<feature type="binding site" evidence="14">
    <location>
        <position position="215"/>
    </location>
    <ligand>
        <name>ATP</name>
        <dbReference type="ChEBI" id="CHEBI:30616"/>
        <label>1</label>
    </ligand>
</feature>
<feature type="binding site" evidence="14">
    <location>
        <position position="857"/>
    </location>
    <ligand>
        <name>Mg(2+)</name>
        <dbReference type="ChEBI" id="CHEBI:18420"/>
        <label>4</label>
    </ligand>
</feature>
<feature type="binding site" evidence="14">
    <location>
        <position position="843"/>
    </location>
    <ligand>
        <name>Mn(2+)</name>
        <dbReference type="ChEBI" id="CHEBI:29035"/>
        <label>3</label>
    </ligand>
</feature>
<dbReference type="InterPro" id="IPR011607">
    <property type="entry name" value="MGS-like_dom"/>
</dbReference>
<feature type="binding site" evidence="14">
    <location>
        <position position="175"/>
    </location>
    <ligand>
        <name>ATP</name>
        <dbReference type="ChEBI" id="CHEBI:30616"/>
        <label>1</label>
    </ligand>
</feature>
<dbReference type="GO" id="GO:0044205">
    <property type="term" value="P:'de novo' UMP biosynthetic process"/>
    <property type="evidence" value="ECO:0007669"/>
    <property type="project" value="UniProtKB-UniRule"/>
</dbReference>
<feature type="binding site" evidence="14">
    <location>
        <position position="241"/>
    </location>
    <ligand>
        <name>ATP</name>
        <dbReference type="ChEBI" id="CHEBI:30616"/>
        <label>1</label>
    </ligand>
</feature>
<comment type="catalytic activity">
    <reaction evidence="14">
        <text>hydrogencarbonate + L-glutamine + 2 ATP + H2O = carbamoyl phosphate + L-glutamate + 2 ADP + phosphate + 2 H(+)</text>
        <dbReference type="Rhea" id="RHEA:18633"/>
        <dbReference type="ChEBI" id="CHEBI:15377"/>
        <dbReference type="ChEBI" id="CHEBI:15378"/>
        <dbReference type="ChEBI" id="CHEBI:17544"/>
        <dbReference type="ChEBI" id="CHEBI:29985"/>
        <dbReference type="ChEBI" id="CHEBI:30616"/>
        <dbReference type="ChEBI" id="CHEBI:43474"/>
        <dbReference type="ChEBI" id="CHEBI:58228"/>
        <dbReference type="ChEBI" id="CHEBI:58359"/>
        <dbReference type="ChEBI" id="CHEBI:456216"/>
        <dbReference type="EC" id="6.3.5.5"/>
    </reaction>
</comment>
<feature type="binding site" evidence="14">
    <location>
        <position position="857"/>
    </location>
    <ligand>
        <name>Mn(2+)</name>
        <dbReference type="ChEBI" id="CHEBI:29035"/>
        <label>4</label>
    </ligand>
</feature>
<dbReference type="InterPro" id="IPR006275">
    <property type="entry name" value="CPSase_lsu"/>
</dbReference>
<dbReference type="InterPro" id="IPR033937">
    <property type="entry name" value="MGS_CPS_CarB"/>
</dbReference>
<dbReference type="Gene3D" id="3.40.50.1380">
    <property type="entry name" value="Methylglyoxal synthase-like domain"/>
    <property type="match status" value="1"/>
</dbReference>
<accession>A0A839QRM9</accession>
<comment type="caution">
    <text evidence="17">The sequence shown here is derived from an EMBL/GenBank/DDBJ whole genome shotgun (WGS) entry which is preliminary data.</text>
</comment>
<feature type="binding site" evidence="14">
    <location>
        <position position="299"/>
    </location>
    <ligand>
        <name>Mn(2+)</name>
        <dbReference type="ChEBI" id="CHEBI:29035"/>
        <label>2</label>
    </ligand>
</feature>
<evidence type="ECO:0000256" key="12">
    <source>
        <dbReference type="ARBA" id="ARBA00023211"/>
    </source>
</evidence>
<dbReference type="AlphaFoldDB" id="A0A839QRM9"/>
<feature type="binding site" evidence="14">
    <location>
        <position position="210"/>
    </location>
    <ligand>
        <name>ATP</name>
        <dbReference type="ChEBI" id="CHEBI:30616"/>
        <label>1</label>
    </ligand>
</feature>
<dbReference type="PANTHER" id="PTHR11405:SF53">
    <property type="entry name" value="CARBAMOYL-PHOSPHATE SYNTHASE [AMMONIA], MITOCHONDRIAL"/>
    <property type="match status" value="1"/>
</dbReference>
<feature type="binding site" evidence="14">
    <location>
        <position position="299"/>
    </location>
    <ligand>
        <name>ATP</name>
        <dbReference type="ChEBI" id="CHEBI:30616"/>
        <label>1</label>
    </ligand>
</feature>
<dbReference type="Pfam" id="PF25596">
    <property type="entry name" value="CPSase_L_D1"/>
    <property type="match status" value="2"/>
</dbReference>
<feature type="binding site" evidence="14">
    <location>
        <position position="299"/>
    </location>
    <ligand>
        <name>Mg(2+)</name>
        <dbReference type="ChEBI" id="CHEBI:18420"/>
        <label>1</label>
    </ligand>
</feature>
<keyword evidence="11 14" id="KW-0665">Pyrimidine biosynthesis</keyword>
<evidence type="ECO:0000313" key="17">
    <source>
        <dbReference type="EMBL" id="MBB3022328.1"/>
    </source>
</evidence>
<keyword evidence="6" id="KW-0479">Metal-binding</keyword>
<evidence type="ECO:0000256" key="8">
    <source>
        <dbReference type="ARBA" id="ARBA00022741"/>
    </source>
</evidence>
<organism evidence="17 18">
    <name type="scientific">Helcobacillus massiliensis</name>
    <dbReference type="NCBI Taxonomy" id="521392"/>
    <lineage>
        <taxon>Bacteria</taxon>
        <taxon>Bacillati</taxon>
        <taxon>Actinomycetota</taxon>
        <taxon>Actinomycetes</taxon>
        <taxon>Micrococcales</taxon>
        <taxon>Dermabacteraceae</taxon>
        <taxon>Helcobacillus</taxon>
    </lineage>
</organism>
<feature type="binding site" evidence="14">
    <location>
        <position position="299"/>
    </location>
    <ligand>
        <name>Mn(2+)</name>
        <dbReference type="ChEBI" id="CHEBI:29035"/>
        <label>1</label>
    </ligand>
</feature>
<feature type="binding site" evidence="14">
    <location>
        <position position="176"/>
    </location>
    <ligand>
        <name>ATP</name>
        <dbReference type="ChEBI" id="CHEBI:30616"/>
        <label>1</label>
    </ligand>
</feature>
<dbReference type="SUPFAM" id="SSF52335">
    <property type="entry name" value="Methylglyoxal synthase-like"/>
    <property type="match status" value="1"/>
</dbReference>
<dbReference type="Pfam" id="PF02142">
    <property type="entry name" value="MGS"/>
    <property type="match status" value="1"/>
</dbReference>
<keyword evidence="18" id="KW-1185">Reference proteome</keyword>
<evidence type="ECO:0000256" key="4">
    <source>
        <dbReference type="ARBA" id="ARBA00022598"/>
    </source>
</evidence>
<keyword evidence="12" id="KW-0464">Manganese</keyword>
<dbReference type="FunFam" id="3.40.50.20:FF:000001">
    <property type="entry name" value="Carbamoyl-phosphate synthase large chain"/>
    <property type="match status" value="2"/>
</dbReference>
<dbReference type="EC" id="6.3.5.5" evidence="14"/>
<dbReference type="Gene3D" id="1.10.1030.10">
    <property type="entry name" value="Carbamoyl-phosphate synthetase, large subunit oligomerisation domain"/>
    <property type="match status" value="1"/>
</dbReference>
<dbReference type="NCBIfam" id="NF003671">
    <property type="entry name" value="PRK05294.1"/>
    <property type="match status" value="1"/>
</dbReference>
<keyword evidence="9 14" id="KW-0067">ATP-binding</keyword>
<dbReference type="PRINTS" id="PR00098">
    <property type="entry name" value="CPSASE"/>
</dbReference>
<dbReference type="SUPFAM" id="SSF48108">
    <property type="entry name" value="Carbamoyl phosphate synthetase, large subunit connection domain"/>
    <property type="match status" value="1"/>
</dbReference>
<dbReference type="GO" id="GO:0004088">
    <property type="term" value="F:carbamoyl-phosphate synthase (glutamine-hydrolyzing) activity"/>
    <property type="evidence" value="ECO:0007669"/>
    <property type="project" value="UniProtKB-UniRule"/>
</dbReference>
<feature type="binding site" evidence="14">
    <location>
        <position position="855"/>
    </location>
    <ligand>
        <name>Mn(2+)</name>
        <dbReference type="ChEBI" id="CHEBI:29035"/>
        <label>3</label>
    </ligand>
</feature>
<name>A0A839QRM9_9MICO</name>
<dbReference type="InterPro" id="IPR016185">
    <property type="entry name" value="PreATP-grasp_dom_sf"/>
</dbReference>
<dbReference type="SUPFAM" id="SSF56059">
    <property type="entry name" value="Glutathione synthetase ATP-binding domain-like"/>
    <property type="match status" value="2"/>
</dbReference>
<proteinExistence type="inferred from homology"/>
<evidence type="ECO:0000256" key="9">
    <source>
        <dbReference type="ARBA" id="ARBA00022840"/>
    </source>
</evidence>
<dbReference type="CDD" id="cd01424">
    <property type="entry name" value="MGS_CPS_II"/>
    <property type="match status" value="1"/>
</dbReference>
<keyword evidence="10" id="KW-0460">Magnesium</keyword>
<keyword evidence="8 14" id="KW-0547">Nucleotide-binding</keyword>
<dbReference type="EC" id="6.3.4.16" evidence="14"/>
<dbReference type="PANTHER" id="PTHR11405">
    <property type="entry name" value="CARBAMOYLTRANSFERASE FAMILY MEMBER"/>
    <property type="match status" value="1"/>
</dbReference>
<comment type="function">
    <text evidence="14">Large subunit of the glutamine-dependent carbamoyl phosphate synthetase (CPSase). CPSase catalyzes the formation of carbamoyl phosphate from the ammonia moiety of glutamine, carbonate, and phosphate donated by ATP, constituting the first step of 2 biosynthetic pathways, one leading to arginine and/or urea and the other to pyrimidine nucleotides. The large subunit (synthetase) binds the substrates ammonia (free or transferred from glutamine from the small subunit), hydrogencarbonate and ATP and carries out an ATP-coupled ligase reaction, activating hydrogencarbonate by forming carboxy phosphate which reacts with ammonia to form carbamoyl phosphate.</text>
</comment>
<dbReference type="HAMAP" id="MF_01210_B">
    <property type="entry name" value="CPSase_L_chain_B"/>
    <property type="match status" value="1"/>
</dbReference>
<feature type="binding site" evidence="14">
    <location>
        <position position="800"/>
    </location>
    <ligand>
        <name>ATP</name>
        <dbReference type="ChEBI" id="CHEBI:30616"/>
        <label>2</label>
    </ligand>
</feature>
<gene>
    <name evidence="14" type="primary">carB</name>
    <name evidence="17" type="ORF">FHX50_000576</name>
</gene>
<comment type="pathway">
    <text evidence="1 14">Amino-acid biosynthesis; L-arginine biosynthesis; carbamoyl phosphate from bicarbonate: step 1/1.</text>
</comment>
<keyword evidence="7 14" id="KW-0677">Repeat</keyword>
<dbReference type="InterPro" id="IPR011761">
    <property type="entry name" value="ATP-grasp"/>
</dbReference>
<feature type="binding site" evidence="14">
    <location>
        <position position="727"/>
    </location>
    <ligand>
        <name>ATP</name>
        <dbReference type="ChEBI" id="CHEBI:30616"/>
        <label>2</label>
    </ligand>
</feature>
<feature type="binding site" evidence="14">
    <location>
        <position position="301"/>
    </location>
    <ligand>
        <name>Mn(2+)</name>
        <dbReference type="ChEBI" id="CHEBI:29035"/>
        <label>2</label>
    </ligand>
</feature>
<comment type="similarity">
    <text evidence="2 14">Belongs to the CarB family.</text>
</comment>
<dbReference type="UniPathway" id="UPA00070">
    <property type="reaction ID" value="UER00115"/>
</dbReference>
<feature type="binding site" evidence="14">
    <location>
        <position position="129"/>
    </location>
    <ligand>
        <name>ATP</name>
        <dbReference type="ChEBI" id="CHEBI:30616"/>
        <label>1</label>
    </ligand>
</feature>
<dbReference type="FunFam" id="3.30.470.20:FF:000014">
    <property type="entry name" value="Carbamoyl-phosphate synthase large chain"/>
    <property type="match status" value="1"/>
</dbReference>
<evidence type="ECO:0000256" key="11">
    <source>
        <dbReference type="ARBA" id="ARBA00022975"/>
    </source>
</evidence>
<dbReference type="GO" id="GO:0006541">
    <property type="term" value="P:glutamine metabolic process"/>
    <property type="evidence" value="ECO:0007669"/>
    <property type="project" value="TreeGrafter"/>
</dbReference>
<dbReference type="GO" id="GO:0006526">
    <property type="term" value="P:L-arginine biosynthetic process"/>
    <property type="evidence" value="ECO:0007669"/>
    <property type="project" value="UniProtKB-UniRule"/>
</dbReference>
<dbReference type="RefSeq" id="WP_183374284.1">
    <property type="nucleotide sequence ID" value="NZ_CBCSFZ010000002.1"/>
</dbReference>
<feature type="binding site" evidence="14">
    <location>
        <position position="803"/>
    </location>
    <ligand>
        <name>ATP</name>
        <dbReference type="ChEBI" id="CHEBI:30616"/>
        <label>2</label>
    </ligand>
</feature>
<comment type="subunit">
    <text evidence="14">Composed of two chains; the small (or glutamine) chain promotes the hydrolysis of glutamine to ammonia, which is used by the large (or ammonia) chain to synthesize carbamoyl phosphate. Tetramer of heterodimers (alpha,beta)4.</text>
</comment>
<feature type="binding site" evidence="14">
    <location>
        <position position="775"/>
    </location>
    <ligand>
        <name>ATP</name>
        <dbReference type="ChEBI" id="CHEBI:30616"/>
        <label>2</label>
    </ligand>
</feature>
<dbReference type="Proteomes" id="UP000568050">
    <property type="component" value="Unassembled WGS sequence"/>
</dbReference>
<feature type="binding site" evidence="14">
    <location>
        <position position="855"/>
    </location>
    <ligand>
        <name>Mg(2+)</name>
        <dbReference type="ChEBI" id="CHEBI:18420"/>
        <label>3</label>
    </ligand>
</feature>
<dbReference type="InterPro" id="IPR058047">
    <property type="entry name" value="CPSase_preATP-grasp"/>
</dbReference>
<dbReference type="GO" id="GO:0004087">
    <property type="term" value="F:carbamoyl-phosphate synthase (ammonia) activity"/>
    <property type="evidence" value="ECO:0007669"/>
    <property type="project" value="UniProtKB-EC"/>
</dbReference>
<feature type="domain" description="ATP-grasp" evidence="15">
    <location>
        <begin position="691"/>
        <end position="884"/>
    </location>
</feature>
<feature type="binding site" evidence="14">
    <location>
        <position position="243"/>
    </location>
    <ligand>
        <name>ATP</name>
        <dbReference type="ChEBI" id="CHEBI:30616"/>
        <label>1</label>
    </ligand>
</feature>
<evidence type="ECO:0000256" key="6">
    <source>
        <dbReference type="ARBA" id="ARBA00022723"/>
    </source>
</evidence>
<dbReference type="Gene3D" id="3.30.1490.20">
    <property type="entry name" value="ATP-grasp fold, A domain"/>
    <property type="match status" value="1"/>
</dbReference>
<dbReference type="PROSITE" id="PS00866">
    <property type="entry name" value="CPSASE_1"/>
    <property type="match status" value="2"/>
</dbReference>
<feature type="binding site" evidence="14">
    <location>
        <position position="855"/>
    </location>
    <ligand>
        <name>Mg(2+)</name>
        <dbReference type="ChEBI" id="CHEBI:18420"/>
        <label>4</label>
    </ligand>
</feature>
<feature type="domain" description="MGS-like" evidence="16">
    <location>
        <begin position="967"/>
        <end position="1112"/>
    </location>
</feature>
<feature type="binding site" evidence="14">
    <location>
        <position position="855"/>
    </location>
    <ligand>
        <name>ATP</name>
        <dbReference type="ChEBI" id="CHEBI:30616"/>
        <label>2</label>
    </ligand>
</feature>
<dbReference type="GO" id="GO:0005524">
    <property type="term" value="F:ATP binding"/>
    <property type="evidence" value="ECO:0007669"/>
    <property type="project" value="UniProtKB-UniRule"/>
</dbReference>
<evidence type="ECO:0000313" key="18">
    <source>
        <dbReference type="Proteomes" id="UP000568050"/>
    </source>
</evidence>
<feature type="binding site" evidence="14">
    <location>
        <position position="801"/>
    </location>
    <ligand>
        <name>ATP</name>
        <dbReference type="ChEBI" id="CHEBI:30616"/>
        <label>2</label>
    </ligand>
</feature>
<dbReference type="NCBIfam" id="NF009455">
    <property type="entry name" value="PRK12815.1"/>
    <property type="match status" value="1"/>
</dbReference>
<feature type="binding site" evidence="14">
    <location>
        <position position="802"/>
    </location>
    <ligand>
        <name>ATP</name>
        <dbReference type="ChEBI" id="CHEBI:30616"/>
        <label>2</label>
    </ligand>
</feature>
<dbReference type="InterPro" id="IPR005480">
    <property type="entry name" value="CPSase_lsu_oligo"/>
</dbReference>
<feature type="binding site" evidence="14">
    <location>
        <position position="169"/>
    </location>
    <ligand>
        <name>ATP</name>
        <dbReference type="ChEBI" id="CHEBI:30616"/>
        <label>1</label>
    </ligand>
</feature>
<dbReference type="PROSITE" id="PS00867">
    <property type="entry name" value="CPSASE_2"/>
    <property type="match status" value="2"/>
</dbReference>
<evidence type="ECO:0000256" key="10">
    <source>
        <dbReference type="ARBA" id="ARBA00022842"/>
    </source>
</evidence>
<dbReference type="InterPro" id="IPR036914">
    <property type="entry name" value="MGS-like_dom_sf"/>
</dbReference>
<dbReference type="UniPathway" id="UPA00068">
    <property type="reaction ID" value="UER00171"/>
</dbReference>
<feature type="binding site" evidence="14">
    <location>
        <position position="301"/>
    </location>
    <ligand>
        <name>Mg(2+)</name>
        <dbReference type="ChEBI" id="CHEBI:18420"/>
        <label>2</label>
    </ligand>
</feature>
<feature type="binding site" evidence="14">
    <location>
        <position position="843"/>
    </location>
    <ligand>
        <name>Mg(2+)</name>
        <dbReference type="ChEBI" id="CHEBI:18420"/>
        <label>3</label>
    </ligand>
</feature>
<comment type="catalytic activity">
    <reaction evidence="13 14">
        <text>hydrogencarbonate + NH4(+) + 2 ATP = carbamoyl phosphate + 2 ADP + phosphate + 2 H(+)</text>
        <dbReference type="Rhea" id="RHEA:18029"/>
        <dbReference type="ChEBI" id="CHEBI:15378"/>
        <dbReference type="ChEBI" id="CHEBI:17544"/>
        <dbReference type="ChEBI" id="CHEBI:28938"/>
        <dbReference type="ChEBI" id="CHEBI:30616"/>
        <dbReference type="ChEBI" id="CHEBI:43474"/>
        <dbReference type="ChEBI" id="CHEBI:58228"/>
        <dbReference type="ChEBI" id="CHEBI:456216"/>
        <dbReference type="EC" id="6.3.4.16"/>
    </reaction>
</comment>
<dbReference type="SMART" id="SM01096">
    <property type="entry name" value="CPSase_L_D3"/>
    <property type="match status" value="1"/>
</dbReference>
<feature type="binding site" evidence="14">
    <location>
        <position position="855"/>
    </location>
    <ligand>
        <name>Mn(2+)</name>
        <dbReference type="ChEBI" id="CHEBI:29035"/>
        <label>4</label>
    </ligand>
</feature>
<keyword evidence="4 14" id="KW-0436">Ligase</keyword>
<dbReference type="GO" id="GO:0005737">
    <property type="term" value="C:cytoplasm"/>
    <property type="evidence" value="ECO:0007669"/>
    <property type="project" value="TreeGrafter"/>
</dbReference>
<feature type="binding site" evidence="14">
    <location>
        <position position="285"/>
    </location>
    <ligand>
        <name>Mg(2+)</name>
        <dbReference type="ChEBI" id="CHEBI:18420"/>
        <label>1</label>
    </ligand>
</feature>
<dbReference type="FunFam" id="3.30.470.20:FF:000007">
    <property type="entry name" value="Carbamoyl-phosphate synthase large chain"/>
    <property type="match status" value="1"/>
</dbReference>
<evidence type="ECO:0000259" key="16">
    <source>
        <dbReference type="PROSITE" id="PS51855"/>
    </source>
</evidence>
<dbReference type="Pfam" id="PF02787">
    <property type="entry name" value="CPSase_L_D3"/>
    <property type="match status" value="1"/>
</dbReference>
<comment type="cofactor">
    <cofactor evidence="14">
        <name>Mg(2+)</name>
        <dbReference type="ChEBI" id="CHEBI:18420"/>
    </cofactor>
    <cofactor evidence="14">
        <name>Mn(2+)</name>
        <dbReference type="ChEBI" id="CHEBI:29035"/>
    </cofactor>
    <text evidence="14">Binds 4 Mg(2+) or Mn(2+) ions per subunit.</text>
</comment>
<feature type="binding site" evidence="14">
    <location>
        <position position="843"/>
    </location>
    <ligand>
        <name>ATP</name>
        <dbReference type="ChEBI" id="CHEBI:30616"/>
        <label>2</label>
    </ligand>
</feature>
<evidence type="ECO:0000256" key="7">
    <source>
        <dbReference type="ARBA" id="ARBA00022737"/>
    </source>
</evidence>
<comment type="caution">
    <text evidence="14">Lacks conserved residue(s) required for the propagation of feature annotation.</text>
</comment>
<dbReference type="EMBL" id="JACHWP010000001">
    <property type="protein sequence ID" value="MBB3022328.1"/>
    <property type="molecule type" value="Genomic_DNA"/>
</dbReference>
<evidence type="ECO:0000256" key="13">
    <source>
        <dbReference type="ARBA" id="ARBA00047359"/>
    </source>
</evidence>
<dbReference type="Pfam" id="PF02786">
    <property type="entry name" value="CPSase_L_D2"/>
    <property type="match status" value="2"/>
</dbReference>
<feature type="region of interest" description="Carboxyphosphate synthetic domain" evidence="14">
    <location>
        <begin position="1"/>
        <end position="402"/>
    </location>
</feature>
<evidence type="ECO:0000256" key="14">
    <source>
        <dbReference type="HAMAP-Rule" id="MF_01210"/>
    </source>
</evidence>
<dbReference type="InterPro" id="IPR013815">
    <property type="entry name" value="ATP_grasp_subdomain_1"/>
</dbReference>
<feature type="binding site" evidence="14">
    <location>
        <position position="208"/>
    </location>
    <ligand>
        <name>ATP</name>
        <dbReference type="ChEBI" id="CHEBI:30616"/>
        <label>1</label>
    </ligand>
</feature>
<protein>
    <recommendedName>
        <fullName evidence="14">Carbamoyl phosphate synthase large chain</fullName>
        <ecNumber evidence="14">6.3.4.16</ecNumber>
        <ecNumber evidence="14">6.3.5.5</ecNumber>
    </recommendedName>
    <alternativeName>
        <fullName evidence="14">Carbamoyl phosphate synthetase ammonia chain</fullName>
    </alternativeName>
</protein>
<dbReference type="SUPFAM" id="SSF52440">
    <property type="entry name" value="PreATP-grasp domain"/>
    <property type="match status" value="2"/>
</dbReference>
<evidence type="ECO:0000259" key="15">
    <source>
        <dbReference type="PROSITE" id="PS50975"/>
    </source>
</evidence>
<comment type="domain">
    <text evidence="14">The large subunit is composed of 2 ATP-grasp domains that are involved in binding the 2 ATP molecules needed for carbamoyl phosphate synthesis. The N-terminal ATP-grasp domain (referred to as the carboxyphosphate synthetic component) catalyzes the ATP-dependent phosphorylation of hydrogencarbonate to carboxyphosphate and the subsequent nucleophilic attack by ammonia to form a carbamate intermediate. The C-terminal ATP-grasp domain (referred to as the carbamoyl phosphate synthetic component) then catalyzes the phosphorylation of carbamate with the second ATP to form the end product carbamoyl phosphate. The reactive and unstable enzyme intermediates are sequentially channeled from one active site to the next through the interior of the protein over a distance of at least 96 A.</text>
</comment>
<dbReference type="PROSITE" id="PS50975">
    <property type="entry name" value="ATP_GRASP"/>
    <property type="match status" value="2"/>
</dbReference>
<keyword evidence="3 14" id="KW-0055">Arginine biosynthesis</keyword>
<feature type="domain" description="ATP-grasp" evidence="15">
    <location>
        <begin position="133"/>
        <end position="328"/>
    </location>
</feature>
<reference evidence="17 18" key="1">
    <citation type="submission" date="2020-08" db="EMBL/GenBank/DDBJ databases">
        <title>Sequencing the genomes of 1000 actinobacteria strains.</title>
        <authorList>
            <person name="Klenk H.-P."/>
        </authorList>
    </citation>
    <scope>NUCLEOTIDE SEQUENCE [LARGE SCALE GENOMIC DNA]</scope>
    <source>
        <strain evidence="17 18">DSM 23040</strain>
    </source>
</reference>
<dbReference type="Gene3D" id="3.30.470.20">
    <property type="entry name" value="ATP-grasp fold, B domain"/>
    <property type="match status" value="2"/>
</dbReference>
<dbReference type="PROSITE" id="PS51855">
    <property type="entry name" value="MGS"/>
    <property type="match status" value="1"/>
</dbReference>
<feature type="binding site" evidence="14">
    <location>
        <position position="242"/>
    </location>
    <ligand>
        <name>ATP</name>
        <dbReference type="ChEBI" id="CHEBI:30616"/>
        <label>1</label>
    </ligand>
</feature>
<dbReference type="SMART" id="SM00851">
    <property type="entry name" value="MGS"/>
    <property type="match status" value="1"/>
</dbReference>
<evidence type="ECO:0000256" key="5">
    <source>
        <dbReference type="ARBA" id="ARBA00022605"/>
    </source>
</evidence>
<evidence type="ECO:0000256" key="1">
    <source>
        <dbReference type="ARBA" id="ARBA00005077"/>
    </source>
</evidence>
<dbReference type="InterPro" id="IPR036897">
    <property type="entry name" value="CarbamoylP_synth_lsu_oligo_sf"/>
</dbReference>
<dbReference type="GO" id="GO:0046872">
    <property type="term" value="F:metal ion binding"/>
    <property type="evidence" value="ECO:0007669"/>
    <property type="project" value="UniProtKB-KW"/>
</dbReference>
<feature type="binding site" evidence="14">
    <location>
        <position position="770"/>
    </location>
    <ligand>
        <name>ATP</name>
        <dbReference type="ChEBI" id="CHEBI:30616"/>
        <label>2</label>
    </ligand>
</feature>
<feature type="binding site" evidence="14">
    <location>
        <position position="285"/>
    </location>
    <ligand>
        <name>ATP</name>
        <dbReference type="ChEBI" id="CHEBI:30616"/>
        <label>1</label>
    </ligand>
</feature>
<keyword evidence="5 14" id="KW-0028">Amino-acid biosynthesis</keyword>
<comment type="pathway">
    <text evidence="14">Pyrimidine metabolism; UMP biosynthesis via de novo pathway; (S)-dihydroorotate from bicarbonate: step 1/3.</text>
</comment>